<keyword evidence="2" id="KW-1185">Reference proteome</keyword>
<reference evidence="1 2" key="1">
    <citation type="journal article" date="2018" name="Mol. Biol. Evol.">
        <title>Analysis of the draft genome of the red seaweed Gracilariopsis chorda provides insights into genome size evolution in Rhodophyta.</title>
        <authorList>
            <person name="Lee J."/>
            <person name="Yang E.C."/>
            <person name="Graf L."/>
            <person name="Yang J.H."/>
            <person name="Qiu H."/>
            <person name="Zel Zion U."/>
            <person name="Chan C.X."/>
            <person name="Stephens T.G."/>
            <person name="Weber A.P.M."/>
            <person name="Boo G.H."/>
            <person name="Boo S.M."/>
            <person name="Kim K.M."/>
            <person name="Shin Y."/>
            <person name="Jung M."/>
            <person name="Lee S.J."/>
            <person name="Yim H.S."/>
            <person name="Lee J.H."/>
            <person name="Bhattacharya D."/>
            <person name="Yoon H.S."/>
        </authorList>
    </citation>
    <scope>NUCLEOTIDE SEQUENCE [LARGE SCALE GENOMIC DNA]</scope>
    <source>
        <strain evidence="1 2">SKKU-2015</strain>
        <tissue evidence="1">Whole body</tissue>
    </source>
</reference>
<evidence type="ECO:0008006" key="3">
    <source>
        <dbReference type="Google" id="ProtNLM"/>
    </source>
</evidence>
<dbReference type="OrthoDB" id="539419at2759"/>
<dbReference type="AlphaFoldDB" id="A0A2V3IYE6"/>
<dbReference type="EMBL" id="NBIV01000028">
    <property type="protein sequence ID" value="PXF47129.1"/>
    <property type="molecule type" value="Genomic_DNA"/>
</dbReference>
<accession>A0A2V3IYE6</accession>
<name>A0A2V3IYE6_9FLOR</name>
<sequence length="195" mass="21978">MDRSLAYCKTLSTELFSRTAPASTDNLTVIRSAFRPLLVPKPIKRCLPLWDTRNIPIEIDDDTATLDSRYWYIPRFLVDILCDMAVIHSSICGEHKVKGRIALIRGTPCPKWHVDKVKLRGICALIGPGCVARQEGRVLELQSGDVLFMKGGGVDEKWQEAVWHRSPIVGGTDLRLVVQTDCWDESKLEEFDQLG</sequence>
<dbReference type="InterPro" id="IPR014955">
    <property type="entry name" value="DUF1826"/>
</dbReference>
<evidence type="ECO:0000313" key="2">
    <source>
        <dbReference type="Proteomes" id="UP000247409"/>
    </source>
</evidence>
<gene>
    <name evidence="1" type="ORF">BWQ96_03071</name>
</gene>
<protein>
    <recommendedName>
        <fullName evidence="3">DUF1826 domain-containing protein</fullName>
    </recommendedName>
</protein>
<proteinExistence type="predicted"/>
<dbReference type="Pfam" id="PF08856">
    <property type="entry name" value="DUF1826"/>
    <property type="match status" value="1"/>
</dbReference>
<comment type="caution">
    <text evidence="1">The sequence shown here is derived from an EMBL/GenBank/DDBJ whole genome shotgun (WGS) entry which is preliminary data.</text>
</comment>
<dbReference type="Proteomes" id="UP000247409">
    <property type="component" value="Unassembled WGS sequence"/>
</dbReference>
<organism evidence="1 2">
    <name type="scientific">Gracilariopsis chorda</name>
    <dbReference type="NCBI Taxonomy" id="448386"/>
    <lineage>
        <taxon>Eukaryota</taxon>
        <taxon>Rhodophyta</taxon>
        <taxon>Florideophyceae</taxon>
        <taxon>Rhodymeniophycidae</taxon>
        <taxon>Gracilariales</taxon>
        <taxon>Gracilariaceae</taxon>
        <taxon>Gracilariopsis</taxon>
    </lineage>
</organism>
<evidence type="ECO:0000313" key="1">
    <source>
        <dbReference type="EMBL" id="PXF47129.1"/>
    </source>
</evidence>